<evidence type="ECO:0000313" key="3">
    <source>
        <dbReference type="Proteomes" id="UP000315389"/>
    </source>
</evidence>
<reference evidence="2 3" key="1">
    <citation type="submission" date="2019-06" db="EMBL/GenBank/DDBJ databases">
        <title>Sequencing the genomes of 1000 actinobacteria strains.</title>
        <authorList>
            <person name="Klenk H.-P."/>
        </authorList>
    </citation>
    <scope>NUCLEOTIDE SEQUENCE [LARGE SCALE GENOMIC DNA]</scope>
    <source>
        <strain evidence="2 3">DSM 4813</strain>
    </source>
</reference>
<evidence type="ECO:0000256" key="1">
    <source>
        <dbReference type="SAM" id="Phobius"/>
    </source>
</evidence>
<keyword evidence="3" id="KW-1185">Reference proteome</keyword>
<dbReference type="EMBL" id="VFOS01000003">
    <property type="protein sequence ID" value="TQL58572.1"/>
    <property type="molecule type" value="Genomic_DNA"/>
</dbReference>
<accession>A0A542ZE08</accession>
<proteinExistence type="predicted"/>
<organism evidence="2 3">
    <name type="scientific">Rarobacter faecitabidus</name>
    <dbReference type="NCBI Taxonomy" id="13243"/>
    <lineage>
        <taxon>Bacteria</taxon>
        <taxon>Bacillati</taxon>
        <taxon>Actinomycetota</taxon>
        <taxon>Actinomycetes</taxon>
        <taxon>Micrococcales</taxon>
        <taxon>Rarobacteraceae</taxon>
        <taxon>Rarobacter</taxon>
    </lineage>
</organism>
<keyword evidence="1" id="KW-0812">Transmembrane</keyword>
<feature type="transmembrane region" description="Helical" evidence="1">
    <location>
        <begin position="181"/>
        <end position="203"/>
    </location>
</feature>
<dbReference type="RefSeq" id="WP_170222701.1">
    <property type="nucleotide sequence ID" value="NZ_BAAASV010000002.1"/>
</dbReference>
<name>A0A542ZE08_RARFA</name>
<dbReference type="AlphaFoldDB" id="A0A542ZE08"/>
<dbReference type="Proteomes" id="UP000315389">
    <property type="component" value="Unassembled WGS sequence"/>
</dbReference>
<evidence type="ECO:0000313" key="2">
    <source>
        <dbReference type="EMBL" id="TQL58572.1"/>
    </source>
</evidence>
<protein>
    <submittedName>
        <fullName evidence="2">Uncharacterized protein</fullName>
    </submittedName>
</protein>
<keyword evidence="1" id="KW-0472">Membrane</keyword>
<keyword evidence="1" id="KW-1133">Transmembrane helix</keyword>
<sequence>MHVGDEVFFPVRDGDVLYWFDGFFAGPGDLAGGTVGVQESAAGSGPVAESFSGFGELVVPGEGCGAFGFGVVRAQPVQVQGGQFPDEFGVAVPERGDDGDGQPVGAAQPVDPFVQGEPFFFGGVGGEEVPVDRVRGSVWLIVLGDLAGVGVAMLLAVPYLLAASTFTTLISDGGPGWLNLLVLPCLWNMMKFIVIGPVSMILLGRAHLREEISARAERRTKTGSAELMA</sequence>
<comment type="caution">
    <text evidence="2">The sequence shown here is derived from an EMBL/GenBank/DDBJ whole genome shotgun (WGS) entry which is preliminary data.</text>
</comment>
<gene>
    <name evidence="2" type="ORF">FB461_1987</name>
</gene>
<feature type="transmembrane region" description="Helical" evidence="1">
    <location>
        <begin position="138"/>
        <end position="161"/>
    </location>
</feature>